<comment type="caution">
    <text evidence="2">The sequence shown here is derived from an EMBL/GenBank/DDBJ whole genome shotgun (WGS) entry which is preliminary data.</text>
</comment>
<feature type="transmembrane region" description="Helical" evidence="1">
    <location>
        <begin position="85"/>
        <end position="104"/>
    </location>
</feature>
<reference evidence="2 3" key="1">
    <citation type="submission" date="2018-12" db="EMBL/GenBank/DDBJ databases">
        <title>The Draft Genome Sequence of the Soil Bacterium Pedobacter tournemirensis R1.</title>
        <authorList>
            <person name="He J."/>
        </authorList>
    </citation>
    <scope>NUCLEOTIDE SEQUENCE [LARGE SCALE GENOMIC DNA]</scope>
    <source>
        <strain evidence="2 3">R1</strain>
    </source>
</reference>
<evidence type="ECO:0000256" key="1">
    <source>
        <dbReference type="SAM" id="Phobius"/>
    </source>
</evidence>
<keyword evidence="1" id="KW-0472">Membrane</keyword>
<proteinExistence type="predicted"/>
<accession>A0A4Q0M4W5</accession>
<dbReference type="RefSeq" id="WP_128770707.1">
    <property type="nucleotide sequence ID" value="NZ_RXOC01000013.1"/>
</dbReference>
<sequence length="146" mass="16018">MYEILFQAHSGLRFVVFFALVIAVVLAFAGWLGNRPYTKGNKSLNLITLISTHLQVVLGLVLYFYSPFVQFGGATMKDSTLRYWTVEHVAMMLIAAVLITVGNAKSKRALNAIAKHRSVAIYFGLALLIIVVAIIQGGRPLLGISH</sequence>
<protein>
    <submittedName>
        <fullName evidence="2">Cytochrome B</fullName>
    </submittedName>
</protein>
<keyword evidence="1" id="KW-0812">Transmembrane</keyword>
<feature type="transmembrane region" description="Helical" evidence="1">
    <location>
        <begin position="12"/>
        <end position="32"/>
    </location>
</feature>
<dbReference type="EMBL" id="RXOC01000013">
    <property type="protein sequence ID" value="RXF68020.1"/>
    <property type="molecule type" value="Genomic_DNA"/>
</dbReference>
<dbReference type="Proteomes" id="UP000290848">
    <property type="component" value="Unassembled WGS sequence"/>
</dbReference>
<name>A0A4Q0M4W5_9SPHI</name>
<feature type="transmembrane region" description="Helical" evidence="1">
    <location>
        <begin position="119"/>
        <end position="138"/>
    </location>
</feature>
<gene>
    <name evidence="2" type="ORF">EKH83_17260</name>
</gene>
<evidence type="ECO:0000313" key="3">
    <source>
        <dbReference type="Proteomes" id="UP000290848"/>
    </source>
</evidence>
<evidence type="ECO:0000313" key="2">
    <source>
        <dbReference type="EMBL" id="RXF68020.1"/>
    </source>
</evidence>
<dbReference type="AlphaFoldDB" id="A0A4Q0M4W5"/>
<feature type="transmembrane region" description="Helical" evidence="1">
    <location>
        <begin position="44"/>
        <end position="65"/>
    </location>
</feature>
<keyword evidence="1" id="KW-1133">Transmembrane helix</keyword>
<organism evidence="2 3">
    <name type="scientific">Arcticibacter tournemirensis</name>
    <dbReference type="NCBI Taxonomy" id="699437"/>
    <lineage>
        <taxon>Bacteria</taxon>
        <taxon>Pseudomonadati</taxon>
        <taxon>Bacteroidota</taxon>
        <taxon>Sphingobacteriia</taxon>
        <taxon>Sphingobacteriales</taxon>
        <taxon>Sphingobacteriaceae</taxon>
        <taxon>Arcticibacter</taxon>
    </lineage>
</organism>